<dbReference type="EMBL" id="MN740869">
    <property type="protein sequence ID" value="QHU15922.1"/>
    <property type="molecule type" value="Genomic_DNA"/>
</dbReference>
<evidence type="ECO:0000313" key="1">
    <source>
        <dbReference type="EMBL" id="QHU15922.1"/>
    </source>
</evidence>
<dbReference type="AlphaFoldDB" id="A0A6C0KD32"/>
<name>A0A6C0KD32_9ZZZZ</name>
<sequence>MCTITLLWSTNLRSKPTFGEFLDEFLYSKYRRIYYWPSSLVTDIIQSDINVDILCSSYDVESVSTSLYIRKALDKSKNITDPSPIYSLPYISNERLTDVFSIIDRGENINLLRQIQNAPSYCEMPSSIEDFKTYVVPIIKDLLWVKYFNKYQNNNDERNYHVLVISSNEFIKDNFGIELTPGHFISQKYKYTSILDKDPYECEKTYIPYFKTKKYKCNENVSKRLFL</sequence>
<proteinExistence type="predicted"/>
<organism evidence="1">
    <name type="scientific">viral metagenome</name>
    <dbReference type="NCBI Taxonomy" id="1070528"/>
    <lineage>
        <taxon>unclassified sequences</taxon>
        <taxon>metagenomes</taxon>
        <taxon>organismal metagenomes</taxon>
    </lineage>
</organism>
<reference evidence="1" key="1">
    <citation type="journal article" date="2020" name="Nature">
        <title>Giant virus diversity and host interactions through global metagenomics.</title>
        <authorList>
            <person name="Schulz F."/>
            <person name="Roux S."/>
            <person name="Paez-Espino D."/>
            <person name="Jungbluth S."/>
            <person name="Walsh D.A."/>
            <person name="Denef V.J."/>
            <person name="McMahon K.D."/>
            <person name="Konstantinidis K.T."/>
            <person name="Eloe-Fadrosh E.A."/>
            <person name="Kyrpides N.C."/>
            <person name="Woyke T."/>
        </authorList>
    </citation>
    <scope>NUCLEOTIDE SEQUENCE</scope>
    <source>
        <strain evidence="1">GVMAG-S-3300010158-109</strain>
    </source>
</reference>
<accession>A0A6C0KD32</accession>
<protein>
    <submittedName>
        <fullName evidence="1">Uncharacterized protein</fullName>
    </submittedName>
</protein>